<organism evidence="3 4">
    <name type="scientific">Fistulifera solaris</name>
    <name type="common">Oleaginous diatom</name>
    <dbReference type="NCBI Taxonomy" id="1519565"/>
    <lineage>
        <taxon>Eukaryota</taxon>
        <taxon>Sar</taxon>
        <taxon>Stramenopiles</taxon>
        <taxon>Ochrophyta</taxon>
        <taxon>Bacillariophyta</taxon>
        <taxon>Bacillariophyceae</taxon>
        <taxon>Bacillariophycidae</taxon>
        <taxon>Naviculales</taxon>
        <taxon>Naviculaceae</taxon>
        <taxon>Fistulifera</taxon>
    </lineage>
</organism>
<proteinExistence type="predicted"/>
<dbReference type="InParanoid" id="A0A1Z5JGC0"/>
<evidence type="ECO:0000313" key="3">
    <source>
        <dbReference type="EMBL" id="GAX13057.1"/>
    </source>
</evidence>
<gene>
    <name evidence="3" type="ORF">FisN_2Hh602</name>
</gene>
<comment type="caution">
    <text evidence="3">The sequence shown here is derived from an EMBL/GenBank/DDBJ whole genome shotgun (WGS) entry which is preliminary data.</text>
</comment>
<dbReference type="Pfam" id="PF03457">
    <property type="entry name" value="HA"/>
    <property type="match status" value="1"/>
</dbReference>
<dbReference type="Proteomes" id="UP000198406">
    <property type="component" value="Unassembled WGS sequence"/>
</dbReference>
<evidence type="ECO:0000256" key="1">
    <source>
        <dbReference type="SAM" id="MobiDB-lite"/>
    </source>
</evidence>
<dbReference type="OrthoDB" id="54622at2759"/>
<dbReference type="AlphaFoldDB" id="A0A1Z5JGC0"/>
<protein>
    <recommendedName>
        <fullName evidence="2">Helicase-associated domain-containing protein</fullName>
    </recommendedName>
</protein>
<name>A0A1Z5JGC0_FISSO</name>
<feature type="region of interest" description="Disordered" evidence="1">
    <location>
        <begin position="331"/>
        <end position="350"/>
    </location>
</feature>
<dbReference type="InterPro" id="IPR005114">
    <property type="entry name" value="Helicase_assoc"/>
</dbReference>
<keyword evidence="4" id="KW-1185">Reference proteome</keyword>
<reference evidence="3 4" key="1">
    <citation type="journal article" date="2015" name="Plant Cell">
        <title>Oil accumulation by the oleaginous diatom Fistulifera solaris as revealed by the genome and transcriptome.</title>
        <authorList>
            <person name="Tanaka T."/>
            <person name="Maeda Y."/>
            <person name="Veluchamy A."/>
            <person name="Tanaka M."/>
            <person name="Abida H."/>
            <person name="Marechal E."/>
            <person name="Bowler C."/>
            <person name="Muto M."/>
            <person name="Sunaga Y."/>
            <person name="Tanaka M."/>
            <person name="Yoshino T."/>
            <person name="Taniguchi T."/>
            <person name="Fukuda Y."/>
            <person name="Nemoto M."/>
            <person name="Matsumoto M."/>
            <person name="Wong P.S."/>
            <person name="Aburatani S."/>
            <person name="Fujibuchi W."/>
        </authorList>
    </citation>
    <scope>NUCLEOTIDE SEQUENCE [LARGE SCALE GENOMIC DNA]</scope>
    <source>
        <strain evidence="3 4">JPCC DA0580</strain>
    </source>
</reference>
<feature type="compositionally biased region" description="Basic and acidic residues" evidence="1">
    <location>
        <begin position="381"/>
        <end position="390"/>
    </location>
</feature>
<feature type="domain" description="Helicase-associated" evidence="2">
    <location>
        <begin position="29"/>
        <end position="89"/>
    </location>
</feature>
<evidence type="ECO:0000313" key="4">
    <source>
        <dbReference type="Proteomes" id="UP000198406"/>
    </source>
</evidence>
<dbReference type="EMBL" id="BDSP01000060">
    <property type="protein sequence ID" value="GAX13057.1"/>
    <property type="molecule type" value="Genomic_DNA"/>
</dbReference>
<dbReference type="Gene3D" id="6.10.140.530">
    <property type="match status" value="1"/>
</dbReference>
<evidence type="ECO:0000259" key="2">
    <source>
        <dbReference type="Pfam" id="PF03457"/>
    </source>
</evidence>
<feature type="region of interest" description="Disordered" evidence="1">
    <location>
        <begin position="375"/>
        <end position="443"/>
    </location>
</feature>
<accession>A0A1Z5JGC0</accession>
<sequence length="443" mass="50002">MHQVLNEGINDALTTNAEPDVRLERTLMDQIWMKQYRKIEAFEKENGHCDISFHYEDNALVRWMAKQRVLQHNGKLRKDREKVLHDIGFVWIKVEDDDEMWRTVSYSNQATTTACLADSHIVEGDVDSFCATTVPLTQCDDSISPAMLQCNDDEHILADDATEHTVPRHKTSDVSSERLARIEGNEIAIDTKDPSAETMQYGHGDVFMRAGDDTENNAPRQSSSNVSCEHLAHIEGNEKTFETGGLSTEKMECDNDGDNYEYVPMIDVAEHDEPRHYSSNLPSKGVAHHERNEKAFKAKVCSAEMLLFDDHGDSHEHVLAIDVTEHDAQFKKSNSVQSERSVHEESNLTSTGTASISVAVGGESNNVHRELSLNVPPEYLPHSKENEKASRKTSLPNAMEVETAKPVSTQVRPFIPEMVQHVPRKRPRKGTPYSLSVYRKNRP</sequence>